<accession>A0A117NK83</accession>
<gene>
    <name evidence="1" type="ORF">ACN42_g11522</name>
</gene>
<protein>
    <recommendedName>
        <fullName evidence="3">Transcription factor domain-containing protein</fullName>
    </recommendedName>
</protein>
<sequence>MTSRECLEYQNKALSSIRQRMSSPDKAATESTIGAILLLAGVEVRLGMPRQVQLHMGAIQQILQVCQRKRVYLSDDIKRAIFWSDLNGSVMTGSSRVVDHTTFSELQYRRNPSHPDFFVLPPGFQSHSYLLGQDFVEILKDVFALQCIQDTEILDKEEAMPMAQVDSHQASIQSRLVSLPVCSPISECCHQAAYLCSTMLRCKVWRTSTIPSHLSLQLLCKIQSAINSPVWDDSPDLSAWLLHIGGAFAPAGSIRQGYVQLLHLNHSRLRWLYTSWPELLLILKQFIWSDNAFLSQVKAFWEENPL</sequence>
<proteinExistence type="predicted"/>
<dbReference type="PANTHER" id="PTHR37540:SF5">
    <property type="entry name" value="TRANSCRIPTION FACTOR DOMAIN-CONTAINING PROTEIN"/>
    <property type="match status" value="1"/>
</dbReference>
<evidence type="ECO:0000313" key="2">
    <source>
        <dbReference type="Proteomes" id="UP000055045"/>
    </source>
</evidence>
<name>A0A117NK83_PENFR</name>
<evidence type="ECO:0000313" key="1">
    <source>
        <dbReference type="EMBL" id="KUM55717.1"/>
    </source>
</evidence>
<dbReference type="STRING" id="48697.A0A117NK83"/>
<organism evidence="1 2">
    <name type="scientific">Penicillium freii</name>
    <dbReference type="NCBI Taxonomy" id="48697"/>
    <lineage>
        <taxon>Eukaryota</taxon>
        <taxon>Fungi</taxon>
        <taxon>Dikarya</taxon>
        <taxon>Ascomycota</taxon>
        <taxon>Pezizomycotina</taxon>
        <taxon>Eurotiomycetes</taxon>
        <taxon>Eurotiomycetidae</taxon>
        <taxon>Eurotiales</taxon>
        <taxon>Aspergillaceae</taxon>
        <taxon>Penicillium</taxon>
    </lineage>
</organism>
<keyword evidence="2" id="KW-1185">Reference proteome</keyword>
<reference evidence="1 2" key="1">
    <citation type="submission" date="2015-10" db="EMBL/GenBank/DDBJ databases">
        <title>Genome sequencing of Penicillium freii.</title>
        <authorList>
            <person name="Nguyen H.D."/>
            <person name="Visagie C.M."/>
            <person name="Seifert K.A."/>
        </authorList>
    </citation>
    <scope>NUCLEOTIDE SEQUENCE [LARGE SCALE GENOMIC DNA]</scope>
    <source>
        <strain evidence="1 2">DAOM 242723</strain>
    </source>
</reference>
<dbReference type="AlphaFoldDB" id="A0A117NK83"/>
<dbReference type="PANTHER" id="PTHR37540">
    <property type="entry name" value="TRANSCRIPTION FACTOR (ACR-2), PUTATIVE-RELATED-RELATED"/>
    <property type="match status" value="1"/>
</dbReference>
<comment type="caution">
    <text evidence="1">The sequence shown here is derived from an EMBL/GenBank/DDBJ whole genome shotgun (WGS) entry which is preliminary data.</text>
</comment>
<dbReference type="EMBL" id="LLXE01000674">
    <property type="protein sequence ID" value="KUM55717.1"/>
    <property type="molecule type" value="Genomic_DNA"/>
</dbReference>
<evidence type="ECO:0008006" key="3">
    <source>
        <dbReference type="Google" id="ProtNLM"/>
    </source>
</evidence>
<dbReference type="Proteomes" id="UP000055045">
    <property type="component" value="Unassembled WGS sequence"/>
</dbReference>